<keyword evidence="10 13" id="KW-0520">NAD</keyword>
<keyword evidence="7 13" id="KW-0658">Purine biosynthesis</keyword>
<proteinExistence type="inferred from homology"/>
<evidence type="ECO:0000256" key="9">
    <source>
        <dbReference type="ARBA" id="ARBA00023002"/>
    </source>
</evidence>
<evidence type="ECO:0000256" key="20">
    <source>
        <dbReference type="RuleBase" id="RU003928"/>
    </source>
</evidence>
<keyword evidence="4 13" id="KW-0479">Metal-binding</keyword>
<keyword evidence="6 13" id="KW-0332">GMP biosynthesis</keyword>
<comment type="function">
    <text evidence="13">Catalyzes the conversion of inosine 5'-phosphate (IMP) to xanthosine 5'-phosphate (XMP), the first committed and rate-limiting step in the de novo synthesis of guanine nucleotides, and therefore plays an important role in the regulation of cell growth.</text>
</comment>
<dbReference type="GO" id="GO:0003938">
    <property type="term" value="F:IMP dehydrogenase activity"/>
    <property type="evidence" value="ECO:0007669"/>
    <property type="project" value="UniProtKB-UniRule"/>
</dbReference>
<evidence type="ECO:0000256" key="16">
    <source>
        <dbReference type="PIRSR" id="PIRSR000130-3"/>
    </source>
</evidence>
<sequence length="505" mass="53594">MTDSTSPAHDPFGFLGLTYDDVLLLPGYSDLAPSDIDTTSRLTREISLRVPLVSAAMDTVTESRMAIAMARQGGIGVLHRNLSIEDQAYQVDLVKRTQTGIISNPVTIGADVTLEELDKRAGEYRISGFPVVDAAGHLTGIVTNRDLRFTPVAEWGTTKVSEVMTPAPLITGPAGISREDATLLLRKHKLERLPLVDDEGRLAGLITVKDFVKSEQFPNASKDGQGRLLVGAAIGYFGDAWERATTLVDAGVDVLVADTAHGNVRMLVDMVRKLKTDPATRHVQVIGGNVATKEGAQSFVDAGADGIKVGVGPGSICTTRIVTGVGVPQITAVYEASLAAREAGIPVIADGGMRHSGEIGKAIVAGAEAVMLGSMLAGTEEAPGETILVHGKQYKAYRGMGSMGAMSSRGKKSYSKDRYFQAEVASDDMIVPEGIEGQVPYKGTLHTVAHQLVGGLHQSMFYVGASTIPELQAKGRFVRITSASLKESHPHDVQMTVEAPNYTGF</sequence>
<evidence type="ECO:0000256" key="10">
    <source>
        <dbReference type="ARBA" id="ARBA00023027"/>
    </source>
</evidence>
<dbReference type="FunFam" id="3.20.20.70:FF:000003">
    <property type="entry name" value="GMP reductase"/>
    <property type="match status" value="1"/>
</dbReference>
<dbReference type="NCBIfam" id="TIGR01302">
    <property type="entry name" value="IMP_dehydrog"/>
    <property type="match status" value="1"/>
</dbReference>
<keyword evidence="23" id="KW-1185">Reference proteome</keyword>
<dbReference type="GO" id="GO:0006177">
    <property type="term" value="P:GMP biosynthetic process"/>
    <property type="evidence" value="ECO:0007669"/>
    <property type="project" value="UniProtKB-UniRule"/>
</dbReference>
<keyword evidence="5" id="KW-0677">Repeat</keyword>
<evidence type="ECO:0000256" key="3">
    <source>
        <dbReference type="ARBA" id="ARBA00011881"/>
    </source>
</evidence>
<dbReference type="PROSITE" id="PS51371">
    <property type="entry name" value="CBS"/>
    <property type="match status" value="2"/>
</dbReference>
<feature type="binding site" evidence="13">
    <location>
        <position position="489"/>
    </location>
    <ligand>
        <name>K(+)</name>
        <dbReference type="ChEBI" id="CHEBI:29103"/>
        <note>ligand shared between two tetrameric partners</note>
    </ligand>
</feature>
<dbReference type="CDD" id="cd00381">
    <property type="entry name" value="IMPDH"/>
    <property type="match status" value="1"/>
</dbReference>
<evidence type="ECO:0000256" key="5">
    <source>
        <dbReference type="ARBA" id="ARBA00022737"/>
    </source>
</evidence>
<feature type="binding site" evidence="13 15">
    <location>
        <position position="315"/>
    </location>
    <ligand>
        <name>IMP</name>
        <dbReference type="ChEBI" id="CHEBI:58053"/>
    </ligand>
</feature>
<dbReference type="PIRSF" id="PIRSF000130">
    <property type="entry name" value="IMPDH"/>
    <property type="match status" value="1"/>
</dbReference>
<dbReference type="RefSeq" id="WP_079572558.1">
    <property type="nucleotide sequence ID" value="NZ_FUZQ01000002.1"/>
</dbReference>
<dbReference type="Proteomes" id="UP000189777">
    <property type="component" value="Unassembled WGS sequence"/>
</dbReference>
<dbReference type="GO" id="GO:0006183">
    <property type="term" value="P:GTP biosynthetic process"/>
    <property type="evidence" value="ECO:0007669"/>
    <property type="project" value="TreeGrafter"/>
</dbReference>
<evidence type="ECO:0000256" key="18">
    <source>
        <dbReference type="PROSITE-ProRule" id="PRU00703"/>
    </source>
</evidence>
<feature type="domain" description="CBS" evidence="21">
    <location>
        <begin position="101"/>
        <end position="158"/>
    </location>
</feature>
<feature type="binding site" description="in other chain" evidence="13 17">
    <location>
        <position position="314"/>
    </location>
    <ligand>
        <name>K(+)</name>
        <dbReference type="ChEBI" id="CHEBI:29103"/>
        <note>ligand shared between two tetrameric partners</note>
    </ligand>
</feature>
<dbReference type="PANTHER" id="PTHR11911">
    <property type="entry name" value="INOSINE-5-MONOPHOSPHATE DEHYDROGENASE RELATED"/>
    <property type="match status" value="1"/>
</dbReference>
<dbReference type="Pfam" id="PF00478">
    <property type="entry name" value="IMPDH"/>
    <property type="match status" value="1"/>
</dbReference>
<feature type="binding site" evidence="13 15">
    <location>
        <begin position="373"/>
        <end position="374"/>
    </location>
    <ligand>
        <name>IMP</name>
        <dbReference type="ChEBI" id="CHEBI:58053"/>
    </ligand>
</feature>
<feature type="binding site" evidence="16">
    <location>
        <begin position="258"/>
        <end position="260"/>
    </location>
    <ligand>
        <name>NAD(+)</name>
        <dbReference type="ChEBI" id="CHEBI:57540"/>
    </ligand>
</feature>
<feature type="binding site" description="in other chain" evidence="13 17">
    <location>
        <position position="317"/>
    </location>
    <ligand>
        <name>K(+)</name>
        <dbReference type="ChEBI" id="CHEBI:29103"/>
        <note>ligand shared between two tetrameric partners</note>
    </ligand>
</feature>
<dbReference type="OrthoDB" id="9805398at2"/>
<dbReference type="GO" id="GO:0000166">
    <property type="term" value="F:nucleotide binding"/>
    <property type="evidence" value="ECO:0007669"/>
    <property type="project" value="UniProtKB-UniRule"/>
</dbReference>
<evidence type="ECO:0000259" key="21">
    <source>
        <dbReference type="PROSITE" id="PS51371"/>
    </source>
</evidence>
<dbReference type="AlphaFoldDB" id="A0A1T5JD65"/>
<protein>
    <recommendedName>
        <fullName evidence="13 20">Inosine-5'-monophosphate dehydrogenase</fullName>
        <shortName evidence="13">IMP dehydrogenase</shortName>
        <shortName evidence="13">IMPD</shortName>
        <shortName evidence="13">IMPDH</shortName>
        <ecNumber evidence="13 20">1.1.1.205</ecNumber>
    </recommendedName>
</protein>
<dbReference type="Pfam" id="PF00571">
    <property type="entry name" value="CBS"/>
    <property type="match status" value="2"/>
</dbReference>
<dbReference type="InterPro" id="IPR046342">
    <property type="entry name" value="CBS_dom_sf"/>
</dbReference>
<feature type="binding site" description="in other chain" evidence="13 17">
    <location>
        <position position="312"/>
    </location>
    <ligand>
        <name>K(+)</name>
        <dbReference type="ChEBI" id="CHEBI:29103"/>
        <note>ligand shared between two tetrameric partners</note>
    </ligand>
</feature>
<gene>
    <name evidence="13" type="primary">guaB</name>
    <name evidence="22" type="ORF">SAMN04324258_1271</name>
</gene>
<keyword evidence="8 13" id="KW-0630">Potassium</keyword>
<reference evidence="22 23" key="1">
    <citation type="submission" date="2017-02" db="EMBL/GenBank/DDBJ databases">
        <authorList>
            <person name="Peterson S.W."/>
        </authorList>
    </citation>
    <scope>NUCLEOTIDE SEQUENCE [LARGE SCALE GENOMIC DNA]</scope>
    <source>
        <strain evidence="22 23">DSM 21481</strain>
    </source>
</reference>
<evidence type="ECO:0000256" key="6">
    <source>
        <dbReference type="ARBA" id="ARBA00022749"/>
    </source>
</evidence>
<dbReference type="PANTHER" id="PTHR11911:SF111">
    <property type="entry name" value="INOSINE-5'-MONOPHOSPHATE DEHYDROGENASE"/>
    <property type="match status" value="1"/>
</dbReference>
<evidence type="ECO:0000256" key="1">
    <source>
        <dbReference type="ARBA" id="ARBA00001958"/>
    </source>
</evidence>
<dbReference type="Gene3D" id="3.20.20.70">
    <property type="entry name" value="Aldolase class I"/>
    <property type="match status" value="1"/>
</dbReference>
<evidence type="ECO:0000256" key="2">
    <source>
        <dbReference type="ARBA" id="ARBA00005502"/>
    </source>
</evidence>
<keyword evidence="11 18" id="KW-0129">CBS domain</keyword>
<dbReference type="InterPro" id="IPR000644">
    <property type="entry name" value="CBS_dom"/>
</dbReference>
<evidence type="ECO:0000256" key="12">
    <source>
        <dbReference type="ARBA" id="ARBA00048028"/>
    </source>
</evidence>
<name>A0A1T5JD65_9MICO</name>
<dbReference type="HAMAP" id="MF_01964">
    <property type="entry name" value="IMPDH"/>
    <property type="match status" value="1"/>
</dbReference>
<keyword evidence="9 13" id="KW-0560">Oxidoreductase</keyword>
<dbReference type="CDD" id="cd04601">
    <property type="entry name" value="CBS_pair_IMPDH"/>
    <property type="match status" value="1"/>
</dbReference>
<evidence type="ECO:0000256" key="7">
    <source>
        <dbReference type="ARBA" id="ARBA00022755"/>
    </source>
</evidence>
<evidence type="ECO:0000256" key="11">
    <source>
        <dbReference type="ARBA" id="ARBA00023122"/>
    </source>
</evidence>
<organism evidence="22 23">
    <name type="scientific">Krasilnikoviella flava</name>
    <dbReference type="NCBI Taxonomy" id="526729"/>
    <lineage>
        <taxon>Bacteria</taxon>
        <taxon>Bacillati</taxon>
        <taxon>Actinomycetota</taxon>
        <taxon>Actinomycetes</taxon>
        <taxon>Micrococcales</taxon>
        <taxon>Promicromonosporaceae</taxon>
        <taxon>Krasilnikoviella</taxon>
    </lineage>
</organism>
<dbReference type="SUPFAM" id="SSF51412">
    <property type="entry name" value="Inosine monophosphate dehydrogenase (IMPDH)"/>
    <property type="match status" value="1"/>
</dbReference>
<dbReference type="InterPro" id="IPR001093">
    <property type="entry name" value="IMP_DH_GMPRt"/>
</dbReference>
<feature type="binding site" evidence="13">
    <location>
        <position position="258"/>
    </location>
    <ligand>
        <name>NAD(+)</name>
        <dbReference type="ChEBI" id="CHEBI:57540"/>
    </ligand>
</feature>
<comment type="subunit">
    <text evidence="3 13">Homotetramer.</text>
</comment>
<feature type="binding site" evidence="13 15">
    <location>
        <begin position="397"/>
        <end position="401"/>
    </location>
    <ligand>
        <name>IMP</name>
        <dbReference type="ChEBI" id="CHEBI:58053"/>
    </ligand>
</feature>
<evidence type="ECO:0000256" key="19">
    <source>
        <dbReference type="RuleBase" id="RU003927"/>
    </source>
</evidence>
<dbReference type="STRING" id="526729.SAMN04324258_1271"/>
<evidence type="ECO:0000256" key="8">
    <source>
        <dbReference type="ARBA" id="ARBA00022958"/>
    </source>
</evidence>
<evidence type="ECO:0000256" key="13">
    <source>
        <dbReference type="HAMAP-Rule" id="MF_01964"/>
    </source>
</evidence>
<feature type="binding site" evidence="13">
    <location>
        <position position="488"/>
    </location>
    <ligand>
        <name>K(+)</name>
        <dbReference type="ChEBI" id="CHEBI:29103"/>
        <note>ligand shared between two tetrameric partners</note>
    </ligand>
</feature>
<comment type="activity regulation">
    <text evidence="13">Mycophenolic acid (MPA) is a non-competitive inhibitor that prevents formation of the closed enzyme conformation by binding to the same site as the amobile flap. In contrast, mizoribine monophosphate (MZP) is a competitive inhibitor that induces the closed conformation. MPA is a potent inhibitor of mammalian IMPDHs but a poor inhibitor of the bacterial enzymes. MZP is a more potent inhibitor of bacterial IMPDH.</text>
</comment>
<accession>A0A1T5JD65</accession>
<feature type="active site" description="Proton acceptor" evidence="13 14">
    <location>
        <position position="418"/>
    </location>
</feature>
<dbReference type="UniPathway" id="UPA00601">
    <property type="reaction ID" value="UER00295"/>
</dbReference>
<dbReference type="PROSITE" id="PS00487">
    <property type="entry name" value="IMP_DH_GMP_RED"/>
    <property type="match status" value="1"/>
</dbReference>
<evidence type="ECO:0000256" key="4">
    <source>
        <dbReference type="ARBA" id="ARBA00022723"/>
    </source>
</evidence>
<dbReference type="InterPro" id="IPR015875">
    <property type="entry name" value="IMP_DH/GMP_Rdtase_CS"/>
</dbReference>
<evidence type="ECO:0000256" key="14">
    <source>
        <dbReference type="PIRSR" id="PIRSR000130-1"/>
    </source>
</evidence>
<evidence type="ECO:0000256" key="15">
    <source>
        <dbReference type="PIRSR" id="PIRSR000130-2"/>
    </source>
</evidence>
<comment type="cofactor">
    <cofactor evidence="1 13">
        <name>K(+)</name>
        <dbReference type="ChEBI" id="CHEBI:29103"/>
    </cofactor>
</comment>
<evidence type="ECO:0000256" key="17">
    <source>
        <dbReference type="PIRSR" id="PIRSR000130-4"/>
    </source>
</evidence>
<evidence type="ECO:0000313" key="23">
    <source>
        <dbReference type="Proteomes" id="UP000189777"/>
    </source>
</evidence>
<feature type="binding site" evidence="13 15">
    <location>
        <begin position="350"/>
        <end position="352"/>
    </location>
    <ligand>
        <name>IMP</name>
        <dbReference type="ChEBI" id="CHEBI:58053"/>
    </ligand>
</feature>
<dbReference type="EC" id="1.1.1.205" evidence="13 20"/>
<dbReference type="SMART" id="SM01240">
    <property type="entry name" value="IMPDH"/>
    <property type="match status" value="1"/>
</dbReference>
<comment type="caution">
    <text evidence="13">Lacks conserved residue(s) required for the propagation of feature annotation.</text>
</comment>
<feature type="domain" description="CBS" evidence="21">
    <location>
        <begin position="164"/>
        <end position="221"/>
    </location>
</feature>
<feature type="binding site" evidence="13">
    <location>
        <position position="487"/>
    </location>
    <ligand>
        <name>K(+)</name>
        <dbReference type="ChEBI" id="CHEBI:29103"/>
        <note>ligand shared between two tetrameric partners</note>
    </ligand>
</feature>
<feature type="binding site" evidence="13 15">
    <location>
        <position position="433"/>
    </location>
    <ligand>
        <name>IMP</name>
        <dbReference type="ChEBI" id="CHEBI:58053"/>
    </ligand>
</feature>
<dbReference type="SUPFAM" id="SSF54631">
    <property type="entry name" value="CBS-domain pair"/>
    <property type="match status" value="1"/>
</dbReference>
<evidence type="ECO:0000313" key="22">
    <source>
        <dbReference type="EMBL" id="SKC49294.1"/>
    </source>
</evidence>
<dbReference type="EMBL" id="FUZQ01000002">
    <property type="protein sequence ID" value="SKC49294.1"/>
    <property type="molecule type" value="Genomic_DNA"/>
</dbReference>
<dbReference type="SMART" id="SM00116">
    <property type="entry name" value="CBS"/>
    <property type="match status" value="2"/>
</dbReference>
<dbReference type="GO" id="GO:0046872">
    <property type="term" value="F:metal ion binding"/>
    <property type="evidence" value="ECO:0007669"/>
    <property type="project" value="UniProtKB-UniRule"/>
</dbReference>
<dbReference type="InterPro" id="IPR005990">
    <property type="entry name" value="IMP_DH"/>
</dbReference>
<comment type="catalytic activity">
    <reaction evidence="12 13 20">
        <text>IMP + NAD(+) + H2O = XMP + NADH + H(+)</text>
        <dbReference type="Rhea" id="RHEA:11708"/>
        <dbReference type="ChEBI" id="CHEBI:15377"/>
        <dbReference type="ChEBI" id="CHEBI:15378"/>
        <dbReference type="ChEBI" id="CHEBI:57464"/>
        <dbReference type="ChEBI" id="CHEBI:57540"/>
        <dbReference type="ChEBI" id="CHEBI:57945"/>
        <dbReference type="ChEBI" id="CHEBI:58053"/>
        <dbReference type="EC" id="1.1.1.205"/>
    </reaction>
</comment>
<comment type="pathway">
    <text evidence="13 20">Purine metabolism; XMP biosynthesis via de novo pathway; XMP from IMP: step 1/1.</text>
</comment>
<feature type="active site" description="Thioimidate intermediate" evidence="13 14">
    <location>
        <position position="317"/>
    </location>
</feature>
<comment type="similarity">
    <text evidence="2 13 19">Belongs to the IMPDH/GMPR family.</text>
</comment>
<dbReference type="InterPro" id="IPR013785">
    <property type="entry name" value="Aldolase_TIM"/>
</dbReference>
<feature type="binding site" evidence="13 16">
    <location>
        <begin position="310"/>
        <end position="312"/>
    </location>
    <ligand>
        <name>NAD(+)</name>
        <dbReference type="ChEBI" id="CHEBI:57540"/>
    </ligand>
</feature>